<dbReference type="InterPro" id="IPR005122">
    <property type="entry name" value="Uracil-DNA_glycosylase-like"/>
</dbReference>
<gene>
    <name evidence="2" type="ORF">IAA97_05990</name>
</gene>
<dbReference type="SUPFAM" id="SSF52141">
    <property type="entry name" value="Uracil-DNA glycosylase-like"/>
    <property type="match status" value="1"/>
</dbReference>
<evidence type="ECO:0000313" key="3">
    <source>
        <dbReference type="Proteomes" id="UP000823615"/>
    </source>
</evidence>
<dbReference type="Pfam" id="PF03167">
    <property type="entry name" value="UDG"/>
    <property type="match status" value="1"/>
</dbReference>
<evidence type="ECO:0000313" key="2">
    <source>
        <dbReference type="EMBL" id="MBO8436511.1"/>
    </source>
</evidence>
<dbReference type="Proteomes" id="UP000823615">
    <property type="component" value="Unassembled WGS sequence"/>
</dbReference>
<dbReference type="EMBL" id="JADIMT010000069">
    <property type="protein sequence ID" value="MBO8436511.1"/>
    <property type="molecule type" value="Genomic_DNA"/>
</dbReference>
<evidence type="ECO:0000259" key="1">
    <source>
        <dbReference type="Pfam" id="PF03167"/>
    </source>
</evidence>
<comment type="caution">
    <text evidence="2">The sequence shown here is derived from an EMBL/GenBank/DDBJ whole genome shotgun (WGS) entry which is preliminary data.</text>
</comment>
<organism evidence="2 3">
    <name type="scientific">Candidatus Ornithospirochaeta stercoripullorum</name>
    <dbReference type="NCBI Taxonomy" id="2840899"/>
    <lineage>
        <taxon>Bacteria</taxon>
        <taxon>Pseudomonadati</taxon>
        <taxon>Spirochaetota</taxon>
        <taxon>Spirochaetia</taxon>
        <taxon>Spirochaetales</taxon>
        <taxon>Spirochaetaceae</taxon>
        <taxon>Spirochaetaceae incertae sedis</taxon>
        <taxon>Candidatus Ornithospirochaeta</taxon>
    </lineage>
</organism>
<dbReference type="InterPro" id="IPR036895">
    <property type="entry name" value="Uracil-DNA_glycosylase-like_sf"/>
</dbReference>
<proteinExistence type="predicted"/>
<protein>
    <recommendedName>
        <fullName evidence="1">Uracil-DNA glycosylase-like domain-containing protein</fullName>
    </recommendedName>
</protein>
<feature type="domain" description="Uracil-DNA glycosylase-like" evidence="1">
    <location>
        <begin position="83"/>
        <end position="214"/>
    </location>
</feature>
<dbReference type="AlphaFoldDB" id="A0A9D9DZM3"/>
<dbReference type="Gene3D" id="3.40.470.10">
    <property type="entry name" value="Uracil-DNA glycosylase-like domain"/>
    <property type="match status" value="1"/>
</dbReference>
<name>A0A9D9DZM3_9SPIO</name>
<sequence>MADNFTSSLFMSFIDDAERIVLSDPDGDRVPYTSYILKNKHEEKIPSIANPLDRLYAQASSCHACSGFESRRVFASPVRKQGARVLFIAPYPESEMIFTPQSLEIFKAWWKPSLLLEEGEWALTTLIKCPVSAFSEEAANACRAYLREEMAILQPKSLILLGYDTARFMTRREDGMSKLRMHRFNINHIPTYVTYTPSDYLHDASLKRVIWQDMLYLRKELGTEGRGK</sequence>
<reference evidence="2" key="1">
    <citation type="submission" date="2020-10" db="EMBL/GenBank/DDBJ databases">
        <authorList>
            <person name="Gilroy R."/>
        </authorList>
    </citation>
    <scope>NUCLEOTIDE SEQUENCE</scope>
    <source>
        <strain evidence="2">7293</strain>
    </source>
</reference>
<reference evidence="2" key="2">
    <citation type="journal article" date="2021" name="PeerJ">
        <title>Extensive microbial diversity within the chicken gut microbiome revealed by metagenomics and culture.</title>
        <authorList>
            <person name="Gilroy R."/>
            <person name="Ravi A."/>
            <person name="Getino M."/>
            <person name="Pursley I."/>
            <person name="Horton D.L."/>
            <person name="Alikhan N.F."/>
            <person name="Baker D."/>
            <person name="Gharbi K."/>
            <person name="Hall N."/>
            <person name="Watson M."/>
            <person name="Adriaenssens E.M."/>
            <person name="Foster-Nyarko E."/>
            <person name="Jarju S."/>
            <person name="Secka A."/>
            <person name="Antonio M."/>
            <person name="Oren A."/>
            <person name="Chaudhuri R.R."/>
            <person name="La Ragione R."/>
            <person name="Hildebrand F."/>
            <person name="Pallen M.J."/>
        </authorList>
    </citation>
    <scope>NUCLEOTIDE SEQUENCE</scope>
    <source>
        <strain evidence="2">7293</strain>
    </source>
</reference>
<accession>A0A9D9DZM3</accession>